<dbReference type="AlphaFoldDB" id="A0A5N4B7A2"/>
<evidence type="ECO:0000256" key="1">
    <source>
        <dbReference type="SAM" id="MobiDB-lite"/>
    </source>
</evidence>
<name>A0A5N4B7A2_PHOPY</name>
<reference evidence="2 3" key="1">
    <citation type="journal article" date="2018" name="Elife">
        <title>Firefly genomes illuminate parallel origins of bioluminescence in beetles.</title>
        <authorList>
            <person name="Fallon T.R."/>
            <person name="Lower S.E."/>
            <person name="Chang C.H."/>
            <person name="Bessho-Uehara M."/>
            <person name="Martin G.J."/>
            <person name="Bewick A.J."/>
            <person name="Behringer M."/>
            <person name="Debat H.J."/>
            <person name="Wong I."/>
            <person name="Day J.C."/>
            <person name="Suvorov A."/>
            <person name="Silva C.J."/>
            <person name="Stanger-Hall K.F."/>
            <person name="Hall D.W."/>
            <person name="Schmitz R.J."/>
            <person name="Nelson D.R."/>
            <person name="Lewis S.M."/>
            <person name="Shigenobu S."/>
            <person name="Bybee S.M."/>
            <person name="Larracuente A.M."/>
            <person name="Oba Y."/>
            <person name="Weng J.K."/>
        </authorList>
    </citation>
    <scope>NUCLEOTIDE SEQUENCE [LARGE SCALE GENOMIC DNA]</scope>
    <source>
        <strain evidence="2">1611_PpyrPB1</strain>
        <tissue evidence="2">Whole body</tissue>
    </source>
</reference>
<proteinExistence type="predicted"/>
<evidence type="ECO:0000313" key="3">
    <source>
        <dbReference type="Proteomes" id="UP000327044"/>
    </source>
</evidence>
<feature type="compositionally biased region" description="Low complexity" evidence="1">
    <location>
        <begin position="55"/>
        <end position="65"/>
    </location>
</feature>
<dbReference type="EMBL" id="VVIM01000001">
    <property type="protein sequence ID" value="KAB0805438.1"/>
    <property type="molecule type" value="Genomic_DNA"/>
</dbReference>
<gene>
    <name evidence="2" type="ORF">PPYR_02408</name>
</gene>
<comment type="caution">
    <text evidence="2">The sequence shown here is derived from an EMBL/GenBank/DDBJ whole genome shotgun (WGS) entry which is preliminary data.</text>
</comment>
<feature type="region of interest" description="Disordered" evidence="1">
    <location>
        <begin position="55"/>
        <end position="75"/>
    </location>
</feature>
<sequence>MIKYFKRQHDFKSNSIFRYAEVDCSQSFQNICSLEEHMSRKHLQDKILLAEINSSVESHPSRSSSNTTIQHNNFESIDQPIQNAPIIAHQIDKEILKDSERPSTFIIDEFQKILDNEAAKCVS</sequence>
<protein>
    <submittedName>
        <fullName evidence="2">Uncharacterized protein</fullName>
    </submittedName>
</protein>
<evidence type="ECO:0000313" key="2">
    <source>
        <dbReference type="EMBL" id="KAB0805438.1"/>
    </source>
</evidence>
<dbReference type="InParanoid" id="A0A5N4B7A2"/>
<organism evidence="2 3">
    <name type="scientific">Photinus pyralis</name>
    <name type="common">Common eastern firefly</name>
    <name type="synonym">Lampyris pyralis</name>
    <dbReference type="NCBI Taxonomy" id="7054"/>
    <lineage>
        <taxon>Eukaryota</taxon>
        <taxon>Metazoa</taxon>
        <taxon>Ecdysozoa</taxon>
        <taxon>Arthropoda</taxon>
        <taxon>Hexapoda</taxon>
        <taxon>Insecta</taxon>
        <taxon>Pterygota</taxon>
        <taxon>Neoptera</taxon>
        <taxon>Endopterygota</taxon>
        <taxon>Coleoptera</taxon>
        <taxon>Polyphaga</taxon>
        <taxon>Elateriformia</taxon>
        <taxon>Elateroidea</taxon>
        <taxon>Lampyridae</taxon>
        <taxon>Lampyrinae</taxon>
        <taxon>Photinus</taxon>
    </lineage>
</organism>
<keyword evidence="3" id="KW-1185">Reference proteome</keyword>
<dbReference type="Proteomes" id="UP000327044">
    <property type="component" value="Unassembled WGS sequence"/>
</dbReference>
<accession>A0A5N4B7A2</accession>
<feature type="compositionally biased region" description="Polar residues" evidence="1">
    <location>
        <begin position="66"/>
        <end position="75"/>
    </location>
</feature>